<dbReference type="GO" id="GO:0005634">
    <property type="term" value="C:nucleus"/>
    <property type="evidence" value="ECO:0007669"/>
    <property type="project" value="UniProtKB-SubCell"/>
</dbReference>
<comment type="subcellular location">
    <subcellularLocation>
        <location evidence="2">Nucleus</location>
    </subcellularLocation>
</comment>
<feature type="domain" description="C2H2-type" evidence="16">
    <location>
        <begin position="396"/>
        <end position="423"/>
    </location>
</feature>
<keyword evidence="9" id="KW-0832">Ubl conjugation</keyword>
<dbReference type="GO" id="GO:0006357">
    <property type="term" value="P:regulation of transcription by RNA polymerase II"/>
    <property type="evidence" value="ECO:0000318"/>
    <property type="project" value="GO_Central"/>
</dbReference>
<feature type="domain" description="C2H2-type" evidence="16">
    <location>
        <begin position="895"/>
        <end position="922"/>
    </location>
</feature>
<evidence type="ECO:0000259" key="16">
    <source>
        <dbReference type="PROSITE" id="PS50157"/>
    </source>
</evidence>
<evidence type="ECO:0000256" key="14">
    <source>
        <dbReference type="PROSITE-ProRule" id="PRU00042"/>
    </source>
</evidence>
<dbReference type="PROSITE" id="PS50805">
    <property type="entry name" value="KRAB"/>
    <property type="match status" value="2"/>
</dbReference>
<dbReference type="Pfam" id="PF13912">
    <property type="entry name" value="zf-C2H2_6"/>
    <property type="match status" value="1"/>
</dbReference>
<reference evidence="19" key="1">
    <citation type="submission" date="2025-08" db="UniProtKB">
        <authorList>
            <consortium name="RefSeq"/>
        </authorList>
    </citation>
    <scope>IDENTIFICATION</scope>
    <source>
        <strain evidence="19">Nigerian</strain>
        <tissue evidence="19">Liver and blood</tissue>
    </source>
</reference>
<evidence type="ECO:0000256" key="4">
    <source>
        <dbReference type="ARBA" id="ARBA00022499"/>
    </source>
</evidence>
<feature type="domain" description="C2H2-type" evidence="16">
    <location>
        <begin position="157"/>
        <end position="184"/>
    </location>
</feature>
<feature type="domain" description="C2H2-type" evidence="16">
    <location>
        <begin position="923"/>
        <end position="950"/>
    </location>
</feature>
<evidence type="ECO:0000256" key="7">
    <source>
        <dbReference type="ARBA" id="ARBA00022771"/>
    </source>
</evidence>
<dbReference type="PANTHER" id="PTHR24376:SF243">
    <property type="entry name" value="C2H2-TYPE DOMAIN-CONTAINING PROTEIN"/>
    <property type="match status" value="1"/>
</dbReference>
<feature type="domain" description="C2H2-type" evidence="16">
    <location>
        <begin position="340"/>
        <end position="367"/>
    </location>
</feature>
<dbReference type="Xenbase" id="XB-GENE-6039618">
    <property type="gene designation" value="znf347"/>
</dbReference>
<dbReference type="Proteomes" id="UP000008143">
    <property type="component" value="Chromosome 2"/>
</dbReference>
<dbReference type="Gene3D" id="3.30.160.60">
    <property type="entry name" value="Classic Zinc Finger"/>
    <property type="match status" value="24"/>
</dbReference>
<evidence type="ECO:0000256" key="5">
    <source>
        <dbReference type="ARBA" id="ARBA00022723"/>
    </source>
</evidence>
<dbReference type="SMART" id="SM00355">
    <property type="entry name" value="ZnF_C2H2"/>
    <property type="match status" value="24"/>
</dbReference>
<dbReference type="InterPro" id="IPR013087">
    <property type="entry name" value="Znf_C2H2_type"/>
</dbReference>
<feature type="domain" description="C2H2-type" evidence="16">
    <location>
        <begin position="185"/>
        <end position="212"/>
    </location>
</feature>
<feature type="domain" description="C2H2-type" evidence="16">
    <location>
        <begin position="568"/>
        <end position="595"/>
    </location>
</feature>
<keyword evidence="10" id="KW-0805">Transcription regulation</keyword>
<feature type="domain" description="C2H2-type" evidence="16">
    <location>
        <begin position="1108"/>
        <end position="1135"/>
    </location>
</feature>
<dbReference type="FunFam" id="3.30.160.60:FF:000100">
    <property type="entry name" value="Zinc finger 45-like"/>
    <property type="match status" value="1"/>
</dbReference>
<dbReference type="SMART" id="SM00349">
    <property type="entry name" value="KRAB"/>
    <property type="match status" value="2"/>
</dbReference>
<dbReference type="PANTHER" id="PTHR24376">
    <property type="entry name" value="ZINC FINGER PROTEIN"/>
    <property type="match status" value="1"/>
</dbReference>
<dbReference type="AlphaFoldDB" id="A0A8J1J5V9"/>
<feature type="domain" description="C2H2-type" evidence="16">
    <location>
        <begin position="424"/>
        <end position="451"/>
    </location>
</feature>
<evidence type="ECO:0000313" key="20">
    <source>
        <dbReference type="Xenbase" id="XB-GENE-6039618"/>
    </source>
</evidence>
<dbReference type="GeneID" id="100379887"/>
<proteinExistence type="inferred from homology"/>
<keyword evidence="12" id="KW-0804">Transcription</keyword>
<dbReference type="PROSITE" id="PS00028">
    <property type="entry name" value="ZINC_FINGER_C2H2_1"/>
    <property type="match status" value="24"/>
</dbReference>
<feature type="domain" description="C2H2-type" evidence="16">
    <location>
        <begin position="677"/>
        <end position="704"/>
    </location>
</feature>
<evidence type="ECO:0000256" key="13">
    <source>
        <dbReference type="ARBA" id="ARBA00023242"/>
    </source>
</evidence>
<evidence type="ECO:0000256" key="11">
    <source>
        <dbReference type="ARBA" id="ARBA00023125"/>
    </source>
</evidence>
<dbReference type="FunFam" id="3.30.160.60:FF:000040">
    <property type="entry name" value="RB associated KRAB zinc finger"/>
    <property type="match status" value="1"/>
</dbReference>
<dbReference type="KEGG" id="xtr:100379887"/>
<feature type="region of interest" description="Disordered" evidence="15">
    <location>
        <begin position="442"/>
        <end position="510"/>
    </location>
</feature>
<evidence type="ECO:0000256" key="10">
    <source>
        <dbReference type="ARBA" id="ARBA00023015"/>
    </source>
</evidence>
<organism evidence="18 19">
    <name type="scientific">Xenopus tropicalis</name>
    <name type="common">Western clawed frog</name>
    <name type="synonym">Silurana tropicalis</name>
    <dbReference type="NCBI Taxonomy" id="8364"/>
    <lineage>
        <taxon>Eukaryota</taxon>
        <taxon>Metazoa</taxon>
        <taxon>Chordata</taxon>
        <taxon>Craniata</taxon>
        <taxon>Vertebrata</taxon>
        <taxon>Euteleostomi</taxon>
        <taxon>Amphibia</taxon>
        <taxon>Batrachia</taxon>
        <taxon>Anura</taxon>
        <taxon>Pipoidea</taxon>
        <taxon>Pipidae</taxon>
        <taxon>Xenopodinae</taxon>
        <taxon>Xenopus</taxon>
        <taxon>Silurana</taxon>
    </lineage>
</organism>
<feature type="domain" description="C2H2-type" evidence="16">
    <location>
        <begin position="867"/>
        <end position="894"/>
    </location>
</feature>
<dbReference type="OMA" id="AGTMDCL"/>
<evidence type="ECO:0000256" key="12">
    <source>
        <dbReference type="ARBA" id="ARBA00023163"/>
    </source>
</evidence>
<evidence type="ECO:0000256" key="6">
    <source>
        <dbReference type="ARBA" id="ARBA00022737"/>
    </source>
</evidence>
<keyword evidence="11" id="KW-0238">DNA-binding</keyword>
<dbReference type="SUPFAM" id="SSF57667">
    <property type="entry name" value="beta-beta-alpha zinc fingers"/>
    <property type="match status" value="14"/>
</dbReference>
<feature type="compositionally biased region" description="Basic and acidic residues" evidence="15">
    <location>
        <begin position="442"/>
        <end position="466"/>
    </location>
</feature>
<dbReference type="GO" id="GO:0000981">
    <property type="term" value="F:DNA-binding transcription factor activity, RNA polymerase II-specific"/>
    <property type="evidence" value="ECO:0000318"/>
    <property type="project" value="GO_Central"/>
</dbReference>
<feature type="region of interest" description="Disordered" evidence="15">
    <location>
        <begin position="806"/>
        <end position="831"/>
    </location>
</feature>
<evidence type="ECO:0000256" key="15">
    <source>
        <dbReference type="SAM" id="MobiDB-lite"/>
    </source>
</evidence>
<feature type="domain" description="C2H2-type" evidence="16">
    <location>
        <begin position="1136"/>
        <end position="1163"/>
    </location>
</feature>
<keyword evidence="7 14" id="KW-0863">Zinc-finger</keyword>
<feature type="compositionally biased region" description="Low complexity" evidence="15">
    <location>
        <begin position="468"/>
        <end position="480"/>
    </location>
</feature>
<feature type="domain" description="C2H2-type" evidence="16">
    <location>
        <begin position="733"/>
        <end position="760"/>
    </location>
</feature>
<dbReference type="GO" id="GO:0008270">
    <property type="term" value="F:zinc ion binding"/>
    <property type="evidence" value="ECO:0007669"/>
    <property type="project" value="UniProtKB-KW"/>
</dbReference>
<gene>
    <name evidence="19 20" type="primary">znf347</name>
</gene>
<dbReference type="CTD" id="84671"/>
<keyword evidence="5" id="KW-0479">Metal-binding</keyword>
<dbReference type="FunFam" id="3.30.160.60:FF:002672">
    <property type="entry name" value="Zinc finger protein 347"/>
    <property type="match status" value="1"/>
</dbReference>
<dbReference type="OrthoDB" id="9873305at2759"/>
<evidence type="ECO:0000256" key="8">
    <source>
        <dbReference type="ARBA" id="ARBA00022833"/>
    </source>
</evidence>
<feature type="domain" description="C2H2-type" evidence="16">
    <location>
        <begin position="1079"/>
        <end position="1107"/>
    </location>
</feature>
<keyword evidence="18" id="KW-1185">Reference proteome</keyword>
<protein>
    <submittedName>
        <fullName evidence="19">Zinc finger protein 420</fullName>
    </submittedName>
</protein>
<keyword evidence="6" id="KW-0677">Repeat</keyword>
<dbReference type="FunFam" id="3.30.160.60:FF:000198">
    <property type="entry name" value="zinc finger protein 10 isoform X1"/>
    <property type="match status" value="1"/>
</dbReference>
<dbReference type="Pfam" id="PF01352">
    <property type="entry name" value="KRAB"/>
    <property type="match status" value="2"/>
</dbReference>
<evidence type="ECO:0000313" key="19">
    <source>
        <dbReference type="RefSeq" id="XP_031753259.1"/>
    </source>
</evidence>
<dbReference type="FunFam" id="3.30.160.60:FF:000060">
    <property type="entry name" value="zinc finger protein 436"/>
    <property type="match status" value="3"/>
</dbReference>
<feature type="domain" description="C2H2-type" evidence="16">
    <location>
        <begin position="129"/>
        <end position="156"/>
    </location>
</feature>
<dbReference type="AGR" id="Xenbase:XB-GENE-6039618"/>
<dbReference type="FunFam" id="3.30.160.60:FF:001228">
    <property type="entry name" value="Zinc finger protein 236"/>
    <property type="match status" value="2"/>
</dbReference>
<dbReference type="Gene3D" id="6.10.140.140">
    <property type="match status" value="2"/>
</dbReference>
<name>A0A8J1J5V9_XENTR</name>
<evidence type="ECO:0000256" key="9">
    <source>
        <dbReference type="ARBA" id="ARBA00022843"/>
    </source>
</evidence>
<evidence type="ECO:0000256" key="1">
    <source>
        <dbReference type="ARBA" id="ARBA00003767"/>
    </source>
</evidence>
<feature type="domain" description="C2H2-type" evidence="16">
    <location>
        <begin position="761"/>
        <end position="788"/>
    </location>
</feature>
<dbReference type="PROSITE" id="PS50157">
    <property type="entry name" value="ZINC_FINGER_C2H2_2"/>
    <property type="match status" value="24"/>
</dbReference>
<feature type="domain" description="C2H2-type" evidence="16">
    <location>
        <begin position="101"/>
        <end position="128"/>
    </location>
</feature>
<dbReference type="FunFam" id="3.30.160.60:FF:002716">
    <property type="entry name" value="Zinc finger protein 212"/>
    <property type="match status" value="3"/>
</dbReference>
<feature type="domain" description="KRAB" evidence="17">
    <location>
        <begin position="951"/>
        <end position="1025"/>
    </location>
</feature>
<feature type="domain" description="C2H2-type" evidence="16">
    <location>
        <begin position="705"/>
        <end position="732"/>
    </location>
</feature>
<comment type="similarity">
    <text evidence="3">Belongs to the krueppel C2H2-type zinc-finger protein family.</text>
</comment>
<feature type="region of interest" description="Disordered" evidence="15">
    <location>
        <begin position="616"/>
        <end position="635"/>
    </location>
</feature>
<dbReference type="FunFam" id="3.30.160.60:FF:002343">
    <property type="entry name" value="Zinc finger protein 33A"/>
    <property type="match status" value="4"/>
</dbReference>
<feature type="domain" description="C2H2-type" evidence="16">
    <location>
        <begin position="836"/>
        <end position="866"/>
    </location>
</feature>
<evidence type="ECO:0000313" key="18">
    <source>
        <dbReference type="Proteomes" id="UP000008143"/>
    </source>
</evidence>
<feature type="domain" description="C2H2-type" evidence="16">
    <location>
        <begin position="596"/>
        <end position="623"/>
    </location>
</feature>
<evidence type="ECO:0000256" key="2">
    <source>
        <dbReference type="ARBA" id="ARBA00004123"/>
    </source>
</evidence>
<keyword evidence="4" id="KW-1017">Isopeptide bond</keyword>
<dbReference type="CDD" id="cd07765">
    <property type="entry name" value="KRAB_A-box"/>
    <property type="match status" value="2"/>
</dbReference>
<keyword evidence="8" id="KW-0862">Zinc</keyword>
<feature type="domain" description="C2H2-type" evidence="16">
    <location>
        <begin position="1164"/>
        <end position="1186"/>
    </location>
</feature>
<feature type="domain" description="C2H2-type" evidence="16">
    <location>
        <begin position="368"/>
        <end position="395"/>
    </location>
</feature>
<feature type="domain" description="C2H2-type" evidence="16">
    <location>
        <begin position="540"/>
        <end position="567"/>
    </location>
</feature>
<evidence type="ECO:0000256" key="3">
    <source>
        <dbReference type="ARBA" id="ARBA00006991"/>
    </source>
</evidence>
<comment type="function">
    <text evidence="1">May be involved in transcriptional regulation.</text>
</comment>
<dbReference type="Pfam" id="PF00096">
    <property type="entry name" value="zf-C2H2"/>
    <property type="match status" value="21"/>
</dbReference>
<dbReference type="FunFam" id="3.30.160.60:FF:000862">
    <property type="entry name" value="zinc finger protein 697"/>
    <property type="match status" value="1"/>
</dbReference>
<dbReference type="InterPro" id="IPR036051">
    <property type="entry name" value="KRAB_dom_sf"/>
</dbReference>
<dbReference type="FunFam" id="3.30.160.60:FF:000710">
    <property type="entry name" value="Zinc finger protein 768"/>
    <property type="match status" value="5"/>
</dbReference>
<dbReference type="FunFam" id="3.30.160.60:FF:000247">
    <property type="entry name" value="Zinc finger protein 236"/>
    <property type="match status" value="1"/>
</dbReference>
<keyword evidence="13" id="KW-0539">Nucleus</keyword>
<dbReference type="RefSeq" id="XP_031753259.1">
    <property type="nucleotide sequence ID" value="XM_031897399.1"/>
</dbReference>
<feature type="domain" description="KRAB" evidence="17">
    <location>
        <begin position="213"/>
        <end position="284"/>
    </location>
</feature>
<dbReference type="InterPro" id="IPR001909">
    <property type="entry name" value="KRAB"/>
</dbReference>
<dbReference type="InterPro" id="IPR036236">
    <property type="entry name" value="Znf_C2H2_sf"/>
</dbReference>
<evidence type="ECO:0000259" key="17">
    <source>
        <dbReference type="PROSITE" id="PS50805"/>
    </source>
</evidence>
<dbReference type="GO" id="GO:0000978">
    <property type="term" value="F:RNA polymerase II cis-regulatory region sequence-specific DNA binding"/>
    <property type="evidence" value="ECO:0000318"/>
    <property type="project" value="GO_Central"/>
</dbReference>
<sequence>MEDKNIGAGTIKVEAPDIILDQVTAAMQLQEQLKGEPPMDGAVLAGTMDCLVDYNLGTQLTVEQEIQIGDGPPQCLQYDMNCLPKKPPKSRQRKPSGEGQFACGQCSKSFARSMDLAKHEKAHKGERTFMCNICGKNFRRHTSLLIHARIHTGERPYQCTVCGKSFVQRQHLTTHQRTHTGEKPFQCIECGKGFRWRSELLKHQKNHADKASVAFDDLASSFSKEEWMELEEWQKELYRNVMKETSETLISLGEGLVEKAIGEKDSDALEPAASLAMDCTNNLPFCPEGAVTCSSQLDRGEGQLSQPLGTAEGKGVAFTEGVDKMRVKFLDPAPKAERPHTCAECNKVFYSKRTLKAHLRAHLGDRSYICNVCGKCFRRHTSLLIHERIHTGERPYQCPQCGKSFVQRQHLNTHQKTHTGERPFQCAECGKGFRWRSELAKHHKVHEEEVADSSAKDERGESDIGEKSGSSVSAGGANAGKRVTDSQNKRGGAARPRGAHTHPRNPRSDKAHACAECGKVFYNKRTLKSHLRAHLGERSYICNVCGKCFRRHTALLIHERIHTGERPYKCIQCGKRFVQQQHLTTHLRTHTGIKPFPCDVCGNSYRWRSELAKHQKVHEEENSGNGSEDGQKESAIKRRCLRRVDRGTLGTLERGKALGKRARLLLRQRAQKAERTHSCPECGKNFINKRTLRSHQRVHTDERSYICNVCGKSFRRHTSLLIHERIHTGERPYQCAQCGKSFVQRQHLTTHLKTHTGEKPFQCAQCGKGFRWRSELAKHQKVHEDESLLVGVNSCKKKASLENEWKGMNGTPAPLEQSGDVGGTEQPRRPPQERLFQCSQCEKAYLRSSDLLKHQRSHLGHLGERPYVCNQCGKCFRRNTSLLIHERIHTGERPYQCAQCGKSFIQRQHLTTHLKTHTGEKPYPCNLCGKSYRWRSELAKHQRVHGGEAAVTFDDMAACFPEEWKDLEEWQKELYKNMMKENTDSLISLGEVWINKNGKEMNPDRSTEALEASDSKDHIVLGVESLNELDHMGVPQEVRDFASNHLHGEEPQTSADALRGFRQNLSFLDQRRPPREKLFSCGECEKRFSRSSDLLKHQRSHQAGEKPNLCNECGKVFRRRTALIIHKRIHTGERPYKCKQCGKSFIQRQHLTTHVKTHTGERPYPCNQCGKSYRWRSELLKHQKVHGEVLVAPVEYTQG</sequence>
<feature type="domain" description="C2H2-type" evidence="16">
    <location>
        <begin position="512"/>
        <end position="539"/>
    </location>
</feature>
<accession>A0A8J1J5V9</accession>
<dbReference type="SUPFAM" id="SSF109640">
    <property type="entry name" value="KRAB domain (Kruppel-associated box)"/>
    <property type="match status" value="2"/>
</dbReference>